<feature type="compositionally biased region" description="Basic and acidic residues" evidence="7">
    <location>
        <begin position="280"/>
        <end position="294"/>
    </location>
</feature>
<feature type="transmembrane region" description="Helical" evidence="8">
    <location>
        <begin position="68"/>
        <end position="88"/>
    </location>
</feature>
<dbReference type="PANTHER" id="PTHR42920:SF5">
    <property type="entry name" value="EAMA DOMAIN-CONTAINING PROTEIN"/>
    <property type="match status" value="1"/>
</dbReference>
<dbReference type="Pfam" id="PF00892">
    <property type="entry name" value="EamA"/>
    <property type="match status" value="1"/>
</dbReference>
<feature type="transmembrane region" description="Helical" evidence="8">
    <location>
        <begin position="259"/>
        <end position="279"/>
    </location>
</feature>
<feature type="transmembrane region" description="Helical" evidence="8">
    <location>
        <begin position="233"/>
        <end position="253"/>
    </location>
</feature>
<evidence type="ECO:0000313" key="11">
    <source>
        <dbReference type="Proteomes" id="UP001291912"/>
    </source>
</evidence>
<feature type="transmembrane region" description="Helical" evidence="8">
    <location>
        <begin position="119"/>
        <end position="137"/>
    </location>
</feature>
<evidence type="ECO:0000256" key="1">
    <source>
        <dbReference type="ARBA" id="ARBA00004651"/>
    </source>
</evidence>
<protein>
    <submittedName>
        <fullName evidence="10">EamA family transporter</fullName>
    </submittedName>
</protein>
<evidence type="ECO:0000256" key="3">
    <source>
        <dbReference type="ARBA" id="ARBA00022475"/>
    </source>
</evidence>
<dbReference type="Proteomes" id="UP001291912">
    <property type="component" value="Unassembled WGS sequence"/>
</dbReference>
<name>A0ABU5N3Y8_9MICO</name>
<evidence type="ECO:0000256" key="6">
    <source>
        <dbReference type="ARBA" id="ARBA00023136"/>
    </source>
</evidence>
<dbReference type="RefSeq" id="WP_194423489.1">
    <property type="nucleotide sequence ID" value="NZ_BAAAPT010000001.1"/>
</dbReference>
<feature type="domain" description="EamA" evidence="9">
    <location>
        <begin position="143"/>
        <end position="274"/>
    </location>
</feature>
<dbReference type="InterPro" id="IPR000620">
    <property type="entry name" value="EamA_dom"/>
</dbReference>
<dbReference type="InterPro" id="IPR037185">
    <property type="entry name" value="EmrE-like"/>
</dbReference>
<dbReference type="PROSITE" id="PS51257">
    <property type="entry name" value="PROKAR_LIPOPROTEIN"/>
    <property type="match status" value="1"/>
</dbReference>
<dbReference type="EMBL" id="JAWJYN010000001">
    <property type="protein sequence ID" value="MDZ8160808.1"/>
    <property type="molecule type" value="Genomic_DNA"/>
</dbReference>
<feature type="transmembrane region" description="Helical" evidence="8">
    <location>
        <begin position="203"/>
        <end position="221"/>
    </location>
</feature>
<evidence type="ECO:0000256" key="8">
    <source>
        <dbReference type="SAM" id="Phobius"/>
    </source>
</evidence>
<keyword evidence="3" id="KW-1003">Cell membrane</keyword>
<dbReference type="InterPro" id="IPR051258">
    <property type="entry name" value="Diverse_Substrate_Transporter"/>
</dbReference>
<feature type="transmembrane region" description="Helical" evidence="8">
    <location>
        <begin position="175"/>
        <end position="197"/>
    </location>
</feature>
<gene>
    <name evidence="10" type="ORF">R2Q92_03105</name>
</gene>
<comment type="caution">
    <text evidence="10">The sequence shown here is derived from an EMBL/GenBank/DDBJ whole genome shotgun (WGS) entry which is preliminary data.</text>
</comment>
<feature type="compositionally biased region" description="Basic and acidic residues" evidence="7">
    <location>
        <begin position="301"/>
        <end position="315"/>
    </location>
</feature>
<evidence type="ECO:0000256" key="5">
    <source>
        <dbReference type="ARBA" id="ARBA00022989"/>
    </source>
</evidence>
<comment type="subcellular location">
    <subcellularLocation>
        <location evidence="1">Cell membrane</location>
        <topology evidence="1">Multi-pass membrane protein</topology>
    </subcellularLocation>
</comment>
<keyword evidence="11" id="KW-1185">Reference proteome</keyword>
<sequence>MSLRAGNASAVLLVVTGLACQEIGASFAVLLFPEVGPLGMVMLRLVFSALLLWVIARPAVRGHSRAGWRAVVWFGVVLAVMNGLFYLALERLPLGVTVTIEVLGPLTLSIIASRRASAWLWAAIALAGVVALGGGGWDRLDPIGVLFALGAATSWAFYILASARVGAEFPKLEGLTLAMTAGALIALPFGIASAGAALLRPELLGLGAAVALLSSTIPYAFELVALRRLPAAAFAILMSLAPATAALAGFVLLAQHLSWLEIVGIGLVIVASIGAVQTASREEVDQPGRADDTGHQAGRRPPADPAREPFTEPLG</sequence>
<keyword evidence="6 8" id="KW-0472">Membrane</keyword>
<proteinExistence type="inferred from homology"/>
<evidence type="ECO:0000256" key="2">
    <source>
        <dbReference type="ARBA" id="ARBA00007362"/>
    </source>
</evidence>
<feature type="transmembrane region" description="Helical" evidence="8">
    <location>
        <begin position="94"/>
        <end position="112"/>
    </location>
</feature>
<evidence type="ECO:0000313" key="10">
    <source>
        <dbReference type="EMBL" id="MDZ8160808.1"/>
    </source>
</evidence>
<evidence type="ECO:0000256" key="4">
    <source>
        <dbReference type="ARBA" id="ARBA00022692"/>
    </source>
</evidence>
<feature type="transmembrane region" description="Helical" evidence="8">
    <location>
        <begin position="143"/>
        <end position="163"/>
    </location>
</feature>
<comment type="similarity">
    <text evidence="2">Belongs to the EamA transporter family.</text>
</comment>
<keyword evidence="5 8" id="KW-1133">Transmembrane helix</keyword>
<dbReference type="SUPFAM" id="SSF103481">
    <property type="entry name" value="Multidrug resistance efflux transporter EmrE"/>
    <property type="match status" value="2"/>
</dbReference>
<dbReference type="PANTHER" id="PTHR42920">
    <property type="entry name" value="OS03G0707200 PROTEIN-RELATED"/>
    <property type="match status" value="1"/>
</dbReference>
<feature type="region of interest" description="Disordered" evidence="7">
    <location>
        <begin position="279"/>
        <end position="315"/>
    </location>
</feature>
<organism evidence="10 11">
    <name type="scientific">Microbacterium aquimaris</name>
    <dbReference type="NCBI Taxonomy" id="459816"/>
    <lineage>
        <taxon>Bacteria</taxon>
        <taxon>Bacillati</taxon>
        <taxon>Actinomycetota</taxon>
        <taxon>Actinomycetes</taxon>
        <taxon>Micrococcales</taxon>
        <taxon>Microbacteriaceae</taxon>
        <taxon>Microbacterium</taxon>
    </lineage>
</organism>
<evidence type="ECO:0000259" key="9">
    <source>
        <dbReference type="Pfam" id="PF00892"/>
    </source>
</evidence>
<keyword evidence="4 8" id="KW-0812">Transmembrane</keyword>
<feature type="transmembrane region" description="Helical" evidence="8">
    <location>
        <begin position="38"/>
        <end position="56"/>
    </location>
</feature>
<accession>A0ABU5N3Y8</accession>
<evidence type="ECO:0000256" key="7">
    <source>
        <dbReference type="SAM" id="MobiDB-lite"/>
    </source>
</evidence>
<reference evidence="10 11" key="1">
    <citation type="submission" date="2023-10" db="EMBL/GenBank/DDBJ databases">
        <title>Microbacterium xanthum sp. nov., isolated from seaweed.</title>
        <authorList>
            <person name="Lee S.D."/>
        </authorList>
    </citation>
    <scope>NUCLEOTIDE SEQUENCE [LARGE SCALE GENOMIC DNA]</scope>
    <source>
        <strain evidence="10 11">KCTC 19124</strain>
    </source>
</reference>